<dbReference type="Proteomes" id="UP001151002">
    <property type="component" value="Unassembled WGS sequence"/>
</dbReference>
<feature type="compositionally biased region" description="Basic and acidic residues" evidence="1">
    <location>
        <begin position="1"/>
        <end position="10"/>
    </location>
</feature>
<feature type="region of interest" description="Disordered" evidence="1">
    <location>
        <begin position="1"/>
        <end position="60"/>
    </location>
</feature>
<organism evidence="3 4">
    <name type="scientific">Paractinoplanes pyxinae</name>
    <dbReference type="NCBI Taxonomy" id="2997416"/>
    <lineage>
        <taxon>Bacteria</taxon>
        <taxon>Bacillati</taxon>
        <taxon>Actinomycetota</taxon>
        <taxon>Actinomycetes</taxon>
        <taxon>Micromonosporales</taxon>
        <taxon>Micromonosporaceae</taxon>
        <taxon>Paractinoplanes</taxon>
    </lineage>
</organism>
<keyword evidence="4" id="KW-1185">Reference proteome</keyword>
<dbReference type="Pfam" id="PF12770">
    <property type="entry name" value="CHAT"/>
    <property type="match status" value="1"/>
</dbReference>
<proteinExistence type="predicted"/>
<evidence type="ECO:0000259" key="2">
    <source>
        <dbReference type="Pfam" id="PF12770"/>
    </source>
</evidence>
<evidence type="ECO:0000313" key="3">
    <source>
        <dbReference type="EMBL" id="MCY1143558.1"/>
    </source>
</evidence>
<protein>
    <submittedName>
        <fullName evidence="3">CHAT domain-containing protein</fullName>
    </submittedName>
</protein>
<reference evidence="3" key="1">
    <citation type="submission" date="2022-11" db="EMBL/GenBank/DDBJ databases">
        <authorList>
            <person name="Somphong A."/>
            <person name="Phongsopitanun W."/>
        </authorList>
    </citation>
    <scope>NUCLEOTIDE SEQUENCE</scope>
    <source>
        <strain evidence="3">Pm04-4</strain>
    </source>
</reference>
<dbReference type="RefSeq" id="WP_267568089.1">
    <property type="nucleotide sequence ID" value="NZ_JAPNTZ010000016.1"/>
</dbReference>
<feature type="non-terminal residue" evidence="3">
    <location>
        <position position="1"/>
    </location>
</feature>
<dbReference type="EMBL" id="JAPNTZ010000016">
    <property type="protein sequence ID" value="MCY1143558.1"/>
    <property type="molecule type" value="Genomic_DNA"/>
</dbReference>
<feature type="domain" description="CHAT" evidence="2">
    <location>
        <begin position="303"/>
        <end position="526"/>
    </location>
</feature>
<comment type="caution">
    <text evidence="3">The sequence shown here is derived from an EMBL/GenBank/DDBJ whole genome shotgun (WGS) entry which is preliminary data.</text>
</comment>
<dbReference type="InterPro" id="IPR024983">
    <property type="entry name" value="CHAT_dom"/>
</dbReference>
<evidence type="ECO:0000256" key="1">
    <source>
        <dbReference type="SAM" id="MobiDB-lite"/>
    </source>
</evidence>
<accession>A0ABT4BAL7</accession>
<sequence length="535" mass="57632">FDVEPGKLDDNGDESLTTGDKAALTDGETNEQDPGLRTPVSGDGPPPSGETPGDDPQPQRVLVGQMPAQVRDGSEVSLIVHIARSVPVGPRTRSTLMKPWPIPADGSDVTVVVHADNGLIPLGPVQQVIRVPASSDSDPVRFAFRASQVDVSRVEVTTWAGGKYLAKLTFEVSVTDRGPNLEPTTKVATVNDVDPEAGAVTLQIHHADGRYTFQLHNDQCVYDPVMVAVEAGADGVLSRARETLRRFAMDTKTPPYSPAVAREWLQNTGVGLWNSIVPEAIREQYLQLHSRISTFSIATGNDALPWELLYPMTKTHDAGFLVDQFPVTRTVFNTDRSRRINLGGARFVEAARSPANASAEFKAIGRIVAPGQELTVVNNLNDLLHLFASGEAGLTHFACHATYRNDGSGASISMCDGDFTPMMLATAKAKETLTAGRPLVFINACRSAGAEPYFTEMMGWAQQFLGAGAGAFVGTLWDVRSTSAQNFAEEFYGRLMTGQTLGLAAMHARKAVKNDMDPTWLAYTVYGDANALAFQ</sequence>
<evidence type="ECO:0000313" key="4">
    <source>
        <dbReference type="Proteomes" id="UP001151002"/>
    </source>
</evidence>
<name>A0ABT4BAL7_9ACTN</name>
<gene>
    <name evidence="3" type="ORF">OWR29_36630</name>
</gene>